<name>A0A9W7AVX1_9STRA</name>
<feature type="region of interest" description="Disordered" evidence="1">
    <location>
        <begin position="56"/>
        <end position="82"/>
    </location>
</feature>
<dbReference type="Proteomes" id="UP001165085">
    <property type="component" value="Unassembled WGS sequence"/>
</dbReference>
<evidence type="ECO:0000313" key="3">
    <source>
        <dbReference type="Proteomes" id="UP001165085"/>
    </source>
</evidence>
<accession>A0A9W7AVX1</accession>
<feature type="compositionally biased region" description="Low complexity" evidence="1">
    <location>
        <begin position="1"/>
        <end position="18"/>
    </location>
</feature>
<gene>
    <name evidence="2" type="ORF">TrST_g2811</name>
</gene>
<feature type="region of interest" description="Disordered" evidence="1">
    <location>
        <begin position="1"/>
        <end position="33"/>
    </location>
</feature>
<evidence type="ECO:0000313" key="2">
    <source>
        <dbReference type="EMBL" id="GMH79986.1"/>
    </source>
</evidence>
<proteinExistence type="predicted"/>
<dbReference type="OrthoDB" id="10501425at2759"/>
<sequence length="82" mass="8561">MSNLSAGANTWTPPTTTAPAPPAGSPTPASSLFPALSEKEEAAAIVAQAQKDLEQRKADADKVKKGMSKEELQALINAKTKR</sequence>
<evidence type="ECO:0000256" key="1">
    <source>
        <dbReference type="SAM" id="MobiDB-lite"/>
    </source>
</evidence>
<feature type="compositionally biased region" description="Basic and acidic residues" evidence="1">
    <location>
        <begin position="56"/>
        <end position="72"/>
    </location>
</feature>
<dbReference type="AlphaFoldDB" id="A0A9W7AVX1"/>
<reference evidence="3" key="1">
    <citation type="journal article" date="2023" name="Commun. Biol.">
        <title>Genome analysis of Parmales, the sister group of diatoms, reveals the evolutionary specialization of diatoms from phago-mixotrophs to photoautotrophs.</title>
        <authorList>
            <person name="Ban H."/>
            <person name="Sato S."/>
            <person name="Yoshikawa S."/>
            <person name="Yamada K."/>
            <person name="Nakamura Y."/>
            <person name="Ichinomiya M."/>
            <person name="Sato N."/>
            <person name="Blanc-Mathieu R."/>
            <person name="Endo H."/>
            <person name="Kuwata A."/>
            <person name="Ogata H."/>
        </authorList>
    </citation>
    <scope>NUCLEOTIDE SEQUENCE [LARGE SCALE GENOMIC DNA]</scope>
    <source>
        <strain evidence="3">NIES 3701</strain>
    </source>
</reference>
<protein>
    <submittedName>
        <fullName evidence="2">Uncharacterized protein</fullName>
    </submittedName>
</protein>
<dbReference type="EMBL" id="BRXY01000240">
    <property type="protein sequence ID" value="GMH79986.1"/>
    <property type="molecule type" value="Genomic_DNA"/>
</dbReference>
<organism evidence="2 3">
    <name type="scientific">Triparma strigata</name>
    <dbReference type="NCBI Taxonomy" id="1606541"/>
    <lineage>
        <taxon>Eukaryota</taxon>
        <taxon>Sar</taxon>
        <taxon>Stramenopiles</taxon>
        <taxon>Ochrophyta</taxon>
        <taxon>Bolidophyceae</taxon>
        <taxon>Parmales</taxon>
        <taxon>Triparmaceae</taxon>
        <taxon>Triparma</taxon>
    </lineage>
</organism>
<comment type="caution">
    <text evidence="2">The sequence shown here is derived from an EMBL/GenBank/DDBJ whole genome shotgun (WGS) entry which is preliminary data.</text>
</comment>
<keyword evidence="3" id="KW-1185">Reference proteome</keyword>